<dbReference type="OMA" id="MWCARSS"/>
<accession>A0A9J6GQ74</accession>
<dbReference type="VEuPathDB" id="VectorBase:HLOH_045767"/>
<name>A0A9J6GQ74_HAELO</name>
<gene>
    <name evidence="1" type="ORF">HPB48_016787</name>
</gene>
<dbReference type="OrthoDB" id="7554032at2759"/>
<dbReference type="Proteomes" id="UP000821853">
    <property type="component" value="Unassembled WGS sequence"/>
</dbReference>
<dbReference type="InterPro" id="IPR036691">
    <property type="entry name" value="Endo/exonu/phosph_ase_sf"/>
</dbReference>
<dbReference type="SUPFAM" id="SSF56219">
    <property type="entry name" value="DNase I-like"/>
    <property type="match status" value="1"/>
</dbReference>
<reference evidence="1 2" key="1">
    <citation type="journal article" date="2020" name="Cell">
        <title>Large-Scale Comparative Analyses of Tick Genomes Elucidate Their Genetic Diversity and Vector Capacities.</title>
        <authorList>
            <consortium name="Tick Genome and Microbiome Consortium (TIGMIC)"/>
            <person name="Jia N."/>
            <person name="Wang J."/>
            <person name="Shi W."/>
            <person name="Du L."/>
            <person name="Sun Y."/>
            <person name="Zhan W."/>
            <person name="Jiang J.F."/>
            <person name="Wang Q."/>
            <person name="Zhang B."/>
            <person name="Ji P."/>
            <person name="Bell-Sakyi L."/>
            <person name="Cui X.M."/>
            <person name="Yuan T.T."/>
            <person name="Jiang B.G."/>
            <person name="Yang W.F."/>
            <person name="Lam T.T."/>
            <person name="Chang Q.C."/>
            <person name="Ding S.J."/>
            <person name="Wang X.J."/>
            <person name="Zhu J.G."/>
            <person name="Ruan X.D."/>
            <person name="Zhao L."/>
            <person name="Wei J.T."/>
            <person name="Ye R.Z."/>
            <person name="Que T.C."/>
            <person name="Du C.H."/>
            <person name="Zhou Y.H."/>
            <person name="Cheng J.X."/>
            <person name="Dai P.F."/>
            <person name="Guo W.B."/>
            <person name="Han X.H."/>
            <person name="Huang E.J."/>
            <person name="Li L.F."/>
            <person name="Wei W."/>
            <person name="Gao Y.C."/>
            <person name="Liu J.Z."/>
            <person name="Shao H.Z."/>
            <person name="Wang X."/>
            <person name="Wang C.C."/>
            <person name="Yang T.C."/>
            <person name="Huo Q.B."/>
            <person name="Li W."/>
            <person name="Chen H.Y."/>
            <person name="Chen S.E."/>
            <person name="Zhou L.G."/>
            <person name="Ni X.B."/>
            <person name="Tian J.H."/>
            <person name="Sheng Y."/>
            <person name="Liu T."/>
            <person name="Pan Y.S."/>
            <person name="Xia L.Y."/>
            <person name="Li J."/>
            <person name="Zhao F."/>
            <person name="Cao W.C."/>
        </authorList>
    </citation>
    <scope>NUCLEOTIDE SEQUENCE [LARGE SCALE GENOMIC DNA]</scope>
    <source>
        <strain evidence="1">HaeL-2018</strain>
    </source>
</reference>
<dbReference type="AlphaFoldDB" id="A0A9J6GQ74"/>
<dbReference type="EMBL" id="JABSTR010000008">
    <property type="protein sequence ID" value="KAH9377410.1"/>
    <property type="molecule type" value="Genomic_DNA"/>
</dbReference>
<evidence type="ECO:0000313" key="2">
    <source>
        <dbReference type="Proteomes" id="UP000821853"/>
    </source>
</evidence>
<sequence length="178" mass="20145">MRREELYRALDDENMMVYAVPETHLIGDEEPPIHSHWHWSGLNRAPNGRKGGGIGLLWKAGTSWTRIDCPCSEHKWVTGDILVLPVLLGVAYLAVDRDHNMGNCIREDVDRWVADKEVLLLGDFNGHIQPLDGLQDPNGDLMLQAAQELSLEVLNLRPDCEGEFMWCARSSRSCIESR</sequence>
<protein>
    <recommendedName>
        <fullName evidence="3">Endonuclease/exonuclease/phosphatase domain-containing protein</fullName>
    </recommendedName>
</protein>
<keyword evidence="2" id="KW-1185">Reference proteome</keyword>
<comment type="caution">
    <text evidence="1">The sequence shown here is derived from an EMBL/GenBank/DDBJ whole genome shotgun (WGS) entry which is preliminary data.</text>
</comment>
<evidence type="ECO:0000313" key="1">
    <source>
        <dbReference type="EMBL" id="KAH9377410.1"/>
    </source>
</evidence>
<evidence type="ECO:0008006" key="3">
    <source>
        <dbReference type="Google" id="ProtNLM"/>
    </source>
</evidence>
<organism evidence="1 2">
    <name type="scientific">Haemaphysalis longicornis</name>
    <name type="common">Bush tick</name>
    <dbReference type="NCBI Taxonomy" id="44386"/>
    <lineage>
        <taxon>Eukaryota</taxon>
        <taxon>Metazoa</taxon>
        <taxon>Ecdysozoa</taxon>
        <taxon>Arthropoda</taxon>
        <taxon>Chelicerata</taxon>
        <taxon>Arachnida</taxon>
        <taxon>Acari</taxon>
        <taxon>Parasitiformes</taxon>
        <taxon>Ixodida</taxon>
        <taxon>Ixodoidea</taxon>
        <taxon>Ixodidae</taxon>
        <taxon>Haemaphysalinae</taxon>
        <taxon>Haemaphysalis</taxon>
    </lineage>
</organism>
<proteinExistence type="predicted"/>
<dbReference type="Gene3D" id="3.60.10.10">
    <property type="entry name" value="Endonuclease/exonuclease/phosphatase"/>
    <property type="match status" value="1"/>
</dbReference>